<evidence type="ECO:0000256" key="7">
    <source>
        <dbReference type="SAM" id="Phobius"/>
    </source>
</evidence>
<organism evidence="9 10">
    <name type="scientific">Dillenia turbinata</name>
    <dbReference type="NCBI Taxonomy" id="194707"/>
    <lineage>
        <taxon>Eukaryota</taxon>
        <taxon>Viridiplantae</taxon>
        <taxon>Streptophyta</taxon>
        <taxon>Embryophyta</taxon>
        <taxon>Tracheophyta</taxon>
        <taxon>Spermatophyta</taxon>
        <taxon>Magnoliopsida</taxon>
        <taxon>eudicotyledons</taxon>
        <taxon>Gunneridae</taxon>
        <taxon>Pentapetalae</taxon>
        <taxon>Dilleniales</taxon>
        <taxon>Dilleniaceae</taxon>
        <taxon>Dillenia</taxon>
    </lineage>
</organism>
<dbReference type="Proteomes" id="UP001370490">
    <property type="component" value="Unassembled WGS sequence"/>
</dbReference>
<evidence type="ECO:0000256" key="2">
    <source>
        <dbReference type="ARBA" id="ARBA00022692"/>
    </source>
</evidence>
<comment type="similarity">
    <text evidence="6">Belongs to the DESIGUAL family.</text>
</comment>
<feature type="chain" id="PRO_5042910785" evidence="8">
    <location>
        <begin position="24"/>
        <end position="173"/>
    </location>
</feature>
<evidence type="ECO:0000256" key="3">
    <source>
        <dbReference type="ARBA" id="ARBA00022729"/>
    </source>
</evidence>
<dbReference type="EMBL" id="JBAMMX010000015">
    <property type="protein sequence ID" value="KAK6926139.1"/>
    <property type="molecule type" value="Genomic_DNA"/>
</dbReference>
<evidence type="ECO:0000256" key="4">
    <source>
        <dbReference type="ARBA" id="ARBA00022989"/>
    </source>
</evidence>
<reference evidence="9 10" key="1">
    <citation type="submission" date="2023-12" db="EMBL/GenBank/DDBJ databases">
        <title>A high-quality genome assembly for Dillenia turbinata (Dilleniales).</title>
        <authorList>
            <person name="Chanderbali A."/>
        </authorList>
    </citation>
    <scope>NUCLEOTIDE SEQUENCE [LARGE SCALE GENOMIC DNA]</scope>
    <source>
        <strain evidence="9">LSX21</strain>
        <tissue evidence="9">Leaf</tissue>
    </source>
</reference>
<evidence type="ECO:0000256" key="1">
    <source>
        <dbReference type="ARBA" id="ARBA00004127"/>
    </source>
</evidence>
<evidence type="ECO:0000313" key="9">
    <source>
        <dbReference type="EMBL" id="KAK6926139.1"/>
    </source>
</evidence>
<feature type="transmembrane region" description="Helical" evidence="7">
    <location>
        <begin position="89"/>
        <end position="110"/>
    </location>
</feature>
<gene>
    <name evidence="9" type="ORF">RJ641_007858</name>
</gene>
<dbReference type="InterPro" id="IPR052222">
    <property type="entry name" value="DESIGUAL"/>
</dbReference>
<dbReference type="InterPro" id="IPR009606">
    <property type="entry name" value="DEAL/Modifying_wall_lignin1/2"/>
</dbReference>
<keyword evidence="10" id="KW-1185">Reference proteome</keyword>
<feature type="transmembrane region" description="Helical" evidence="7">
    <location>
        <begin position="57"/>
        <end position="77"/>
    </location>
</feature>
<keyword evidence="3 8" id="KW-0732">Signal</keyword>
<protein>
    <submittedName>
        <fullName evidence="9">DESIGUAL/Modifying wall lignin-1/2</fullName>
    </submittedName>
</protein>
<feature type="signal peptide" evidence="8">
    <location>
        <begin position="1"/>
        <end position="23"/>
    </location>
</feature>
<evidence type="ECO:0000313" key="10">
    <source>
        <dbReference type="Proteomes" id="UP001370490"/>
    </source>
</evidence>
<dbReference type="Pfam" id="PF06749">
    <property type="entry name" value="DUF1218"/>
    <property type="match status" value="1"/>
</dbReference>
<feature type="non-terminal residue" evidence="9">
    <location>
        <position position="173"/>
    </location>
</feature>
<keyword evidence="4 7" id="KW-1133">Transmembrane helix</keyword>
<comment type="subcellular location">
    <subcellularLocation>
        <location evidence="1">Endomembrane system</location>
        <topology evidence="1">Multi-pass membrane protein</topology>
    </subcellularLocation>
</comment>
<sequence>MDKNEKVICCLVGLAGLLAAALAFGAEGTREDKSPDADIPDASCEFPTTESTTLGLVAAHALLFAQLCVSIAAKCCCCHRGPRPSNSKWKLALSSFVVSWVICVIVYLFLLTADVLNNQRGGESTASDYFFCLVTPGVFSGAGILSLVTVALGIFYFISVSRKLSDSIYLFHG</sequence>
<keyword evidence="2 7" id="KW-0812">Transmembrane</keyword>
<name>A0AAN8V3T0_9MAGN</name>
<evidence type="ECO:0000256" key="8">
    <source>
        <dbReference type="SAM" id="SignalP"/>
    </source>
</evidence>
<dbReference type="AlphaFoldDB" id="A0AAN8V3T0"/>
<comment type="caution">
    <text evidence="9">The sequence shown here is derived from an EMBL/GenBank/DDBJ whole genome shotgun (WGS) entry which is preliminary data.</text>
</comment>
<feature type="transmembrane region" description="Helical" evidence="7">
    <location>
        <begin position="130"/>
        <end position="158"/>
    </location>
</feature>
<dbReference type="PANTHER" id="PTHR31769">
    <property type="entry name" value="OS07G0462200 PROTEIN-RELATED"/>
    <property type="match status" value="1"/>
</dbReference>
<evidence type="ECO:0000256" key="5">
    <source>
        <dbReference type="ARBA" id="ARBA00023136"/>
    </source>
</evidence>
<evidence type="ECO:0000256" key="6">
    <source>
        <dbReference type="ARBA" id="ARBA00029467"/>
    </source>
</evidence>
<accession>A0AAN8V3T0</accession>
<dbReference type="GO" id="GO:0012505">
    <property type="term" value="C:endomembrane system"/>
    <property type="evidence" value="ECO:0007669"/>
    <property type="project" value="UniProtKB-SubCell"/>
</dbReference>
<keyword evidence="5 7" id="KW-0472">Membrane</keyword>
<proteinExistence type="inferred from homology"/>